<dbReference type="InterPro" id="IPR020568">
    <property type="entry name" value="Ribosomal_Su5_D2-typ_SF"/>
</dbReference>
<evidence type="ECO:0000313" key="8">
    <source>
        <dbReference type="Proteomes" id="UP000366051"/>
    </source>
</evidence>
<evidence type="ECO:0000256" key="3">
    <source>
        <dbReference type="ARBA" id="ARBA00022777"/>
    </source>
</evidence>
<evidence type="ECO:0000256" key="2">
    <source>
        <dbReference type="ARBA" id="ARBA00022741"/>
    </source>
</evidence>
<dbReference type="Proteomes" id="UP000366051">
    <property type="component" value="Chromosome"/>
</dbReference>
<dbReference type="InterPro" id="IPR013750">
    <property type="entry name" value="GHMP_kinase_C_dom"/>
</dbReference>
<dbReference type="SUPFAM" id="SSF54211">
    <property type="entry name" value="Ribosomal protein S5 domain 2-like"/>
    <property type="match status" value="1"/>
</dbReference>
<dbReference type="RefSeq" id="WP_153724381.1">
    <property type="nucleotide sequence ID" value="NZ_CP045875.1"/>
</dbReference>
<evidence type="ECO:0000256" key="1">
    <source>
        <dbReference type="ARBA" id="ARBA00022679"/>
    </source>
</evidence>
<evidence type="ECO:0000259" key="6">
    <source>
        <dbReference type="Pfam" id="PF08544"/>
    </source>
</evidence>
<keyword evidence="3 7" id="KW-0418">Kinase</keyword>
<dbReference type="KEGG" id="hcv:FTV88_0710"/>
<accession>A0A5Q2MWQ2</accession>
<feature type="domain" description="GHMP kinase N-terminal" evidence="5">
    <location>
        <begin position="60"/>
        <end position="124"/>
    </location>
</feature>
<dbReference type="PANTHER" id="PTHR43527">
    <property type="entry name" value="4-DIPHOSPHOCYTIDYL-2-C-METHYL-D-ERYTHRITOL KINASE, CHLOROPLASTIC"/>
    <property type="match status" value="1"/>
</dbReference>
<name>A0A5Q2MWQ2_9FIRM</name>
<dbReference type="Pfam" id="PF08544">
    <property type="entry name" value="GHMP_kinases_C"/>
    <property type="match status" value="1"/>
</dbReference>
<evidence type="ECO:0000259" key="5">
    <source>
        <dbReference type="Pfam" id="PF00288"/>
    </source>
</evidence>
<protein>
    <submittedName>
        <fullName evidence="7">GHMP kinase N terminal domain protein</fullName>
    </submittedName>
</protein>
<dbReference type="PIRSF" id="PIRSF033887">
    <property type="entry name" value="PduX"/>
    <property type="match status" value="1"/>
</dbReference>
<organism evidence="7 8">
    <name type="scientific">Heliorestis convoluta</name>
    <dbReference type="NCBI Taxonomy" id="356322"/>
    <lineage>
        <taxon>Bacteria</taxon>
        <taxon>Bacillati</taxon>
        <taxon>Bacillota</taxon>
        <taxon>Clostridia</taxon>
        <taxon>Eubacteriales</taxon>
        <taxon>Heliobacteriaceae</taxon>
        <taxon>Heliorestis</taxon>
    </lineage>
</organism>
<dbReference type="PANTHER" id="PTHR43527:SF1">
    <property type="entry name" value="L-THREONINE KINASE"/>
    <property type="match status" value="1"/>
</dbReference>
<dbReference type="OrthoDB" id="4548147at2"/>
<dbReference type="GO" id="GO:0005524">
    <property type="term" value="F:ATP binding"/>
    <property type="evidence" value="ECO:0007669"/>
    <property type="project" value="UniProtKB-KW"/>
</dbReference>
<dbReference type="Gene3D" id="3.30.230.10">
    <property type="match status" value="1"/>
</dbReference>
<reference evidence="8" key="1">
    <citation type="submission" date="2019-11" db="EMBL/GenBank/DDBJ databases">
        <title>Genome sequence of Heliorestis convoluta strain HH, an alkaliphilic and minimalistic phototrophic bacterium from a soda lake in Egypt.</title>
        <authorList>
            <person name="Dewey E.D."/>
            <person name="Stokes L.M."/>
            <person name="Burchell B.M."/>
            <person name="Shaffer K.N."/>
            <person name="Huntington A.M."/>
            <person name="Baker J.M."/>
            <person name="Nadendla S."/>
            <person name="Giglio M.G."/>
            <person name="Touchman J.W."/>
            <person name="Blankenship R.E."/>
            <person name="Madigan M.T."/>
            <person name="Sattley W.M."/>
        </authorList>
    </citation>
    <scope>NUCLEOTIDE SEQUENCE [LARGE SCALE GENOMIC DNA]</scope>
    <source>
        <strain evidence="8">HH</strain>
    </source>
</reference>
<dbReference type="AlphaFoldDB" id="A0A5Q2MWQ2"/>
<keyword evidence="8" id="KW-1185">Reference proteome</keyword>
<evidence type="ECO:0000313" key="7">
    <source>
        <dbReference type="EMBL" id="QGG46888.1"/>
    </source>
</evidence>
<feature type="domain" description="GHMP kinase C-terminal" evidence="6">
    <location>
        <begin position="196"/>
        <end position="270"/>
    </location>
</feature>
<sequence>MKGRAYLPGTCGELAQGWIDKRYLHITCPIDCWVTAEISMEPGRGHIDGLKGRWKAEKALYEILSRWDLEGKYDLAIRFENPLPSGKGLASSTADLCALLYALARACKRKISQQEMIEVILTVEPSDGLFLPGIAIFDHRQGSQALTITENIPAIDILLYDNGGDVDTIAFNNHPQLFERNQMKEAKVQQAFALIIEGLEQGDRKKIGQGATISALANQTLLPKTNLEVIVEKAQAQGALGLSIAHSGTIVGLLIEKEEKAIKENVRAFMTEQSAYNYLGEYTLVGGGARYNLP</sequence>
<dbReference type="GO" id="GO:0016301">
    <property type="term" value="F:kinase activity"/>
    <property type="evidence" value="ECO:0007669"/>
    <property type="project" value="UniProtKB-KW"/>
</dbReference>
<gene>
    <name evidence="7" type="ORF">FTV88_0710</name>
</gene>
<dbReference type="Pfam" id="PF00288">
    <property type="entry name" value="GHMP_kinases_N"/>
    <property type="match status" value="1"/>
</dbReference>
<evidence type="ECO:0000256" key="4">
    <source>
        <dbReference type="ARBA" id="ARBA00022840"/>
    </source>
</evidence>
<keyword evidence="1" id="KW-0808">Transferase</keyword>
<dbReference type="InterPro" id="IPR014721">
    <property type="entry name" value="Ribsml_uS5_D2-typ_fold_subgr"/>
</dbReference>
<proteinExistence type="predicted"/>
<dbReference type="InterPro" id="IPR012363">
    <property type="entry name" value="PduX"/>
</dbReference>
<dbReference type="EMBL" id="CP045875">
    <property type="protein sequence ID" value="QGG46888.1"/>
    <property type="molecule type" value="Genomic_DNA"/>
</dbReference>
<keyword evidence="2" id="KW-0547">Nucleotide-binding</keyword>
<keyword evidence="4" id="KW-0067">ATP-binding</keyword>
<dbReference type="InterPro" id="IPR006204">
    <property type="entry name" value="GHMP_kinase_N_dom"/>
</dbReference>